<reference evidence="1 2" key="1">
    <citation type="submission" date="2019-07" db="EMBL/GenBank/DDBJ databases">
        <title>Genomic Encyclopedia of Archaeal and Bacterial Type Strains, Phase II (KMG-II): from individual species to whole genera.</title>
        <authorList>
            <person name="Goeker M."/>
        </authorList>
    </citation>
    <scope>NUCLEOTIDE SEQUENCE [LARGE SCALE GENOMIC DNA]</scope>
    <source>
        <strain evidence="1 2">ATCC BAA-252</strain>
    </source>
</reference>
<comment type="caution">
    <text evidence="1">The sequence shown here is derived from an EMBL/GenBank/DDBJ whole genome shotgun (WGS) entry which is preliminary data.</text>
</comment>
<dbReference type="NCBIfam" id="TIGR01414">
    <property type="entry name" value="autotrans_barl"/>
    <property type="match status" value="1"/>
</dbReference>
<dbReference type="EMBL" id="VLLF01000002">
    <property type="protein sequence ID" value="TWI90215.1"/>
    <property type="molecule type" value="Genomic_DNA"/>
</dbReference>
<dbReference type="SUPFAM" id="SSF51126">
    <property type="entry name" value="Pectin lyase-like"/>
    <property type="match status" value="1"/>
</dbReference>
<dbReference type="AlphaFoldDB" id="A0A562T9H7"/>
<protein>
    <submittedName>
        <fullName evidence="1">Outer membrane autotransporter protein</fullName>
    </submittedName>
</protein>
<gene>
    <name evidence="1" type="ORF">JM93_01193</name>
</gene>
<dbReference type="RefSeq" id="WP_155197690.1">
    <property type="nucleotide sequence ID" value="NZ_SMLY01000086.1"/>
</dbReference>
<dbReference type="Proteomes" id="UP000320593">
    <property type="component" value="Unassembled WGS sequence"/>
</dbReference>
<evidence type="ECO:0000313" key="1">
    <source>
        <dbReference type="EMBL" id="TWI90215.1"/>
    </source>
</evidence>
<sequence>MDGTLSGSGTVSGASGASDAIFITATGSTLSPGNSIGTLSINGDLSLQGATSLVSELDPTASQNADLLDVSGNIIGTNNLTVTLEKDSGYTETGAAEFADFTGSTYVVARGGSIDNDIVTLVEGSSLNAHLSASLASAPSQSGQVEL</sequence>
<keyword evidence="2" id="KW-1185">Reference proteome</keyword>
<proteinExistence type="predicted"/>
<dbReference type="GO" id="GO:0019867">
    <property type="term" value="C:outer membrane"/>
    <property type="evidence" value="ECO:0007669"/>
    <property type="project" value="InterPro"/>
</dbReference>
<name>A0A562T9H7_9HYPH</name>
<dbReference type="InterPro" id="IPR006315">
    <property type="entry name" value="OM_autotransptr_brl_dom"/>
</dbReference>
<evidence type="ECO:0000313" key="2">
    <source>
        <dbReference type="Proteomes" id="UP000320593"/>
    </source>
</evidence>
<accession>A0A562T9H7</accession>
<organism evidence="1 2">
    <name type="scientific">Roseibium hamelinense</name>
    <dbReference type="NCBI Taxonomy" id="150831"/>
    <lineage>
        <taxon>Bacteria</taxon>
        <taxon>Pseudomonadati</taxon>
        <taxon>Pseudomonadota</taxon>
        <taxon>Alphaproteobacteria</taxon>
        <taxon>Hyphomicrobiales</taxon>
        <taxon>Stappiaceae</taxon>
        <taxon>Roseibium</taxon>
    </lineage>
</organism>
<dbReference type="InterPro" id="IPR011050">
    <property type="entry name" value="Pectin_lyase_fold/virulence"/>
</dbReference>